<dbReference type="OrthoDB" id="5937621at2"/>
<reference evidence="1 2" key="1">
    <citation type="submission" date="2018-10" db="EMBL/GenBank/DDBJ databases">
        <title>Bacillus Keqinensis sp. nov., a moderately halophilic bacterium isolated from a saline-alkaline lake.</title>
        <authorList>
            <person name="Wang H."/>
        </authorList>
    </citation>
    <scope>NUCLEOTIDE SEQUENCE [LARGE SCALE GENOMIC DNA]</scope>
    <source>
        <strain evidence="1 2">KQ-3</strain>
    </source>
</reference>
<accession>A0A3M7TSF3</accession>
<evidence type="ECO:0000313" key="2">
    <source>
        <dbReference type="Proteomes" id="UP000278746"/>
    </source>
</evidence>
<dbReference type="AlphaFoldDB" id="A0A3M7TSF3"/>
<name>A0A3M7TSF3_9BACI</name>
<gene>
    <name evidence="1" type="ORF">EBO34_00205</name>
</gene>
<proteinExistence type="predicted"/>
<sequence length="426" mass="48207">MGQTTDLYKGLPENVKAFFDRQYEDSYRLLDASRHPRTGLYADAYMTLGDNPDQRCSIAATGVGLIGLCSADLEGWDPDAQEKAVVTLEALTGKIDGCRPAREENTGFFAHFVDMDTGANLNSEMSTIDTSLVVAGAMFAGEHFKATAPEISEMANQLLSEIDWSQVVADKDKGIINMVIKDGKGALPLTAYNEYVLTAWLAKVGNPENKEVQELWENTFSIDKITELPQIQYRNIQVLTDGKAEHFLSSFVHQFPFYLVPEYAESDVYRTFYENACMADRYKWKELNDVPSYVWGYGAGPNDGLHGGYHADKINQSPGNVASAYIVAGFLPVYPAGIHDLYALYRLQIPYDTYVNRGDVKDENKFRAAYRYGLHRYSWWHLEQPERWYPTKVTLIDWSSMLYGLTAFKRGMSFFTDRLKRSSRNA</sequence>
<evidence type="ECO:0008006" key="3">
    <source>
        <dbReference type="Google" id="ProtNLM"/>
    </source>
</evidence>
<organism evidence="1 2">
    <name type="scientific">Alteribacter keqinensis</name>
    <dbReference type="NCBI Taxonomy" id="2483800"/>
    <lineage>
        <taxon>Bacteria</taxon>
        <taxon>Bacillati</taxon>
        <taxon>Bacillota</taxon>
        <taxon>Bacilli</taxon>
        <taxon>Bacillales</taxon>
        <taxon>Bacillaceae</taxon>
        <taxon>Alteribacter</taxon>
    </lineage>
</organism>
<evidence type="ECO:0000313" key="1">
    <source>
        <dbReference type="EMBL" id="RNA68437.1"/>
    </source>
</evidence>
<dbReference type="Gene3D" id="1.50.10.140">
    <property type="match status" value="1"/>
</dbReference>
<keyword evidence="2" id="KW-1185">Reference proteome</keyword>
<dbReference type="Proteomes" id="UP000278746">
    <property type="component" value="Unassembled WGS sequence"/>
</dbReference>
<dbReference type="RefSeq" id="WP_122895962.1">
    <property type="nucleotide sequence ID" value="NZ_RHIB01000001.1"/>
</dbReference>
<dbReference type="EMBL" id="RHIB01000001">
    <property type="protein sequence ID" value="RNA68437.1"/>
    <property type="molecule type" value="Genomic_DNA"/>
</dbReference>
<comment type="caution">
    <text evidence="1">The sequence shown here is derived from an EMBL/GenBank/DDBJ whole genome shotgun (WGS) entry which is preliminary data.</text>
</comment>
<protein>
    <recommendedName>
        <fullName evidence="3">Glycoamylase-like domain-containing protein</fullName>
    </recommendedName>
</protein>